<gene>
    <name evidence="3" type="ORF">BG53_05250</name>
</gene>
<keyword evidence="2" id="KW-1133">Transmembrane helix</keyword>
<evidence type="ECO:0000313" key="3">
    <source>
        <dbReference type="EMBL" id="EXX86791.1"/>
    </source>
</evidence>
<evidence type="ECO:0000256" key="2">
    <source>
        <dbReference type="SAM" id="Phobius"/>
    </source>
</evidence>
<dbReference type="EMBL" id="JFHU01000179">
    <property type="protein sequence ID" value="EXX86791.1"/>
    <property type="molecule type" value="Genomic_DNA"/>
</dbReference>
<dbReference type="Pfam" id="PF12732">
    <property type="entry name" value="YtxH"/>
    <property type="match status" value="1"/>
</dbReference>
<dbReference type="Proteomes" id="UP000053750">
    <property type="component" value="Unassembled WGS sequence"/>
</dbReference>
<proteinExistence type="predicted"/>
<dbReference type="InterPro" id="IPR052928">
    <property type="entry name" value="Desiccation-related_membrane"/>
</dbReference>
<dbReference type="InterPro" id="IPR024623">
    <property type="entry name" value="YtxH"/>
</dbReference>
<dbReference type="OrthoDB" id="2680441at2"/>
<sequence length="151" mass="15557">MAARENQQSGGGAWKGAMIGGLVGAAAALLFAPKAGRELRSDLKVRANGAAGTLKTQASEWAVTARDAAKAVGAQASTIAGKVSEMAGPSKGSSSSSNSTNMTEQAHVDEAFNGTMVQDEQDAKRLGNDMKAMKTNHQLQEDSLVPDPIQD</sequence>
<feature type="region of interest" description="Disordered" evidence="1">
    <location>
        <begin position="83"/>
        <end position="151"/>
    </location>
</feature>
<evidence type="ECO:0000256" key="1">
    <source>
        <dbReference type="SAM" id="MobiDB-lite"/>
    </source>
</evidence>
<evidence type="ECO:0000313" key="4">
    <source>
        <dbReference type="Proteomes" id="UP000053750"/>
    </source>
</evidence>
<feature type="transmembrane region" description="Helical" evidence="2">
    <location>
        <begin position="12"/>
        <end position="32"/>
    </location>
</feature>
<keyword evidence="2" id="KW-0472">Membrane</keyword>
<comment type="caution">
    <text evidence="3">The sequence shown here is derived from an EMBL/GenBank/DDBJ whole genome shotgun (WGS) entry which is preliminary data.</text>
</comment>
<dbReference type="PANTHER" id="PTHR35792:SF1">
    <property type="entry name" value="SLL0268 PROTEIN"/>
    <property type="match status" value="1"/>
</dbReference>
<feature type="compositionally biased region" description="Basic and acidic residues" evidence="1">
    <location>
        <begin position="121"/>
        <end position="132"/>
    </location>
</feature>
<dbReference type="AlphaFoldDB" id="A0A9W5W6I9"/>
<organism evidence="3 4">
    <name type="scientific">Paenibacillus darwinianus</name>
    <dbReference type="NCBI Taxonomy" id="1380763"/>
    <lineage>
        <taxon>Bacteria</taxon>
        <taxon>Bacillati</taxon>
        <taxon>Bacillota</taxon>
        <taxon>Bacilli</taxon>
        <taxon>Bacillales</taxon>
        <taxon>Paenibacillaceae</taxon>
        <taxon>Paenibacillus</taxon>
    </lineage>
</organism>
<protein>
    <submittedName>
        <fullName evidence="3">General stress protein</fullName>
    </submittedName>
</protein>
<reference evidence="3 4" key="1">
    <citation type="submission" date="2014-02" db="EMBL/GenBank/DDBJ databases">
        <title>Genome sequence of Paenibacillus darwinianus reveals adaptive mechanisms for survival in Antarctic soils.</title>
        <authorList>
            <person name="Dsouza M."/>
            <person name="Taylor M.W."/>
            <person name="Turner S.J."/>
            <person name="Aislabie J."/>
        </authorList>
    </citation>
    <scope>NUCLEOTIDE SEQUENCE [LARGE SCALE GENOMIC DNA]</scope>
    <source>
        <strain evidence="3 4">CE1</strain>
    </source>
</reference>
<keyword evidence="2" id="KW-0812">Transmembrane</keyword>
<dbReference type="RefSeq" id="WP_051587834.1">
    <property type="nucleotide sequence ID" value="NZ_KK082198.1"/>
</dbReference>
<keyword evidence="4" id="KW-1185">Reference proteome</keyword>
<dbReference type="PANTHER" id="PTHR35792">
    <property type="entry name" value="GENERAL STRESS PROTEIN"/>
    <property type="match status" value="1"/>
</dbReference>
<feature type="compositionally biased region" description="Low complexity" evidence="1">
    <location>
        <begin position="90"/>
        <end position="99"/>
    </location>
</feature>
<accession>A0A9W5W6I9</accession>
<name>A0A9W5W6I9_9BACL</name>